<feature type="region of interest" description="Disordered" evidence="1">
    <location>
        <begin position="82"/>
        <end position="126"/>
    </location>
</feature>
<evidence type="ECO:0000256" key="1">
    <source>
        <dbReference type="SAM" id="MobiDB-lite"/>
    </source>
</evidence>
<comment type="caution">
    <text evidence="2">The sequence shown here is derived from an EMBL/GenBank/DDBJ whole genome shotgun (WGS) entry which is preliminary data.</text>
</comment>
<dbReference type="EMBL" id="LFEH01000021">
    <property type="protein sequence ID" value="KMS80466.1"/>
    <property type="molecule type" value="Genomic_DNA"/>
</dbReference>
<evidence type="ECO:0000313" key="3">
    <source>
        <dbReference type="Proteomes" id="UP000037274"/>
    </source>
</evidence>
<feature type="compositionally biased region" description="Low complexity" evidence="1">
    <location>
        <begin position="87"/>
        <end position="108"/>
    </location>
</feature>
<dbReference type="Proteomes" id="UP000037274">
    <property type="component" value="Unassembled WGS sequence"/>
</dbReference>
<feature type="region of interest" description="Disordered" evidence="1">
    <location>
        <begin position="38"/>
        <end position="65"/>
    </location>
</feature>
<gene>
    <name evidence="2" type="ORF">ACH49_07990</name>
</gene>
<evidence type="ECO:0000313" key="2">
    <source>
        <dbReference type="EMBL" id="KMS80466.1"/>
    </source>
</evidence>
<keyword evidence="3" id="KW-1185">Reference proteome</keyword>
<proteinExistence type="predicted"/>
<feature type="compositionally biased region" description="Basic and acidic residues" evidence="1">
    <location>
        <begin position="160"/>
        <end position="170"/>
    </location>
</feature>
<sequence length="179" mass="18790">MELGGLLQFLDRVGGLYQGGTGEAEAWIRTGRAGSCSSYQASVSPVTSPPAAARTSRRREGRPAARNRAICFRVRAEQLPARTAVRPSPGSGAASQSAGRAVVSSGVPKTRAVRSPARRNAAATSVPLVQSSAMRPMRGVMVGLPPRAVRRTALGVRGGRRAEPAPDDRGATPGRRRWP</sequence>
<organism evidence="2 3">
    <name type="scientific">Streptomyces leeuwenhoekii</name>
    <dbReference type="NCBI Taxonomy" id="1437453"/>
    <lineage>
        <taxon>Bacteria</taxon>
        <taxon>Bacillati</taxon>
        <taxon>Actinomycetota</taxon>
        <taxon>Actinomycetes</taxon>
        <taxon>Kitasatosporales</taxon>
        <taxon>Streptomycetaceae</taxon>
        <taxon>Streptomyces</taxon>
    </lineage>
</organism>
<protein>
    <submittedName>
        <fullName evidence="2">Uncharacterized protein</fullName>
    </submittedName>
</protein>
<accession>A0ABR5I2A3</accession>
<name>A0ABR5I2A3_STRLW</name>
<feature type="region of interest" description="Disordered" evidence="1">
    <location>
        <begin position="151"/>
        <end position="179"/>
    </location>
</feature>
<reference evidence="2 3" key="1">
    <citation type="submission" date="2015-06" db="EMBL/GenBank/DDBJ databases">
        <title>Draft genome sequence of Streptomyces leeuwenhoekii C58, which produces the novel lasso peptide, chaxapeptin.</title>
        <authorList>
            <person name="Yi Y."/>
            <person name="Hai D."/>
            <person name="Jaspars M."/>
            <person name="Sheng H."/>
            <person name="Rateb M.E."/>
            <person name="Bull A."/>
            <person name="Goodfellow M."/>
            <person name="Asenjo J.A."/>
            <person name="Ebel R."/>
        </authorList>
    </citation>
    <scope>NUCLEOTIDE SEQUENCE [LARGE SCALE GENOMIC DNA]</scope>
    <source>
        <strain evidence="2 3">C58</strain>
    </source>
</reference>